<evidence type="ECO:0000313" key="3">
    <source>
        <dbReference type="Proteomes" id="UP000722989"/>
    </source>
</evidence>
<protein>
    <submittedName>
        <fullName evidence="2">ROK family transcriptional regulator</fullName>
    </submittedName>
</protein>
<dbReference type="SUPFAM" id="SSF46785">
    <property type="entry name" value="Winged helix' DNA-binding domain"/>
    <property type="match status" value="1"/>
</dbReference>
<name>A0ABX0Y153_9ACTN</name>
<comment type="similarity">
    <text evidence="1">Belongs to the ROK (NagC/XylR) family.</text>
</comment>
<dbReference type="InterPro" id="IPR000600">
    <property type="entry name" value="ROK"/>
</dbReference>
<reference evidence="2 3" key="1">
    <citation type="submission" date="2020-03" db="EMBL/GenBank/DDBJ databases">
        <title>WGS of the type strain of Planosporangium spp.</title>
        <authorList>
            <person name="Thawai C."/>
        </authorList>
    </citation>
    <scope>NUCLEOTIDE SEQUENCE [LARGE SCALE GENOMIC DNA]</scope>
    <source>
        <strain evidence="2 3">TBRC 5610</strain>
    </source>
</reference>
<evidence type="ECO:0000256" key="1">
    <source>
        <dbReference type="ARBA" id="ARBA00006479"/>
    </source>
</evidence>
<proteinExistence type="inferred from homology"/>
<gene>
    <name evidence="2" type="ORF">HC031_20495</name>
</gene>
<comment type="caution">
    <text evidence="2">The sequence shown here is derived from an EMBL/GenBank/DDBJ whole genome shotgun (WGS) entry which is preliminary data.</text>
</comment>
<evidence type="ECO:0000313" key="2">
    <source>
        <dbReference type="EMBL" id="NJC72077.1"/>
    </source>
</evidence>
<dbReference type="PANTHER" id="PTHR18964:SF149">
    <property type="entry name" value="BIFUNCTIONAL UDP-N-ACETYLGLUCOSAMINE 2-EPIMERASE_N-ACETYLMANNOSAMINE KINASE"/>
    <property type="match status" value="1"/>
</dbReference>
<dbReference type="RefSeq" id="WP_167926993.1">
    <property type="nucleotide sequence ID" value="NZ_JAATVY010000016.1"/>
</dbReference>
<organism evidence="2 3">
    <name type="scientific">Planosporangium thailandense</name>
    <dbReference type="NCBI Taxonomy" id="765197"/>
    <lineage>
        <taxon>Bacteria</taxon>
        <taxon>Bacillati</taxon>
        <taxon>Actinomycetota</taxon>
        <taxon>Actinomycetes</taxon>
        <taxon>Micromonosporales</taxon>
        <taxon>Micromonosporaceae</taxon>
        <taxon>Planosporangium</taxon>
    </lineage>
</organism>
<dbReference type="PANTHER" id="PTHR18964">
    <property type="entry name" value="ROK (REPRESSOR, ORF, KINASE) FAMILY"/>
    <property type="match status" value="1"/>
</dbReference>
<keyword evidence="3" id="KW-1185">Reference proteome</keyword>
<dbReference type="Pfam" id="PF00480">
    <property type="entry name" value="ROK"/>
    <property type="match status" value="1"/>
</dbReference>
<dbReference type="Gene3D" id="3.30.420.40">
    <property type="match status" value="2"/>
</dbReference>
<dbReference type="SUPFAM" id="SSF53067">
    <property type="entry name" value="Actin-like ATPase domain"/>
    <property type="match status" value="1"/>
</dbReference>
<dbReference type="InterPro" id="IPR036390">
    <property type="entry name" value="WH_DNA-bd_sf"/>
</dbReference>
<sequence>MDRRSWLPEDVRAHNRGLLLRLLTEQGPLSRRELAGRTGLSIPTVSSIVTDLASEGYLTESIPRVHRPVRRGPRASVVTLSRHGYTFLGVDIGPEEVRLGLIDLSGLVTQTTRAPFERGASPGRVLELATTTAAPLIESAGRTLIAIGVGVPGPVDPDRRRCALSLALGWREVDIADRFEQEFSRPTVVDYNVRAMAVAEARYGVGQLAENLLYVHVGEGVGFGFIVDGQPFRQGAHGVSELGHHQVAGDGPRCRCGSVGCLEAVLSEPNLRGRVEQAAQRSPTLARAQRQYRGLLDALDAAARADDGLARDLLEEFIEHLSTAIALNVNVFSPTRVALGGILATAPKEVLQRILSATSPKICSVLRGQVAVEPSTLGQHVGVLGAATVALDRIFYERGAVPVNG</sequence>
<dbReference type="Gene3D" id="1.10.10.10">
    <property type="entry name" value="Winged helix-like DNA-binding domain superfamily/Winged helix DNA-binding domain"/>
    <property type="match status" value="1"/>
</dbReference>
<dbReference type="EMBL" id="JAATVY010000016">
    <property type="protein sequence ID" value="NJC72077.1"/>
    <property type="molecule type" value="Genomic_DNA"/>
</dbReference>
<dbReference type="Pfam" id="PF13412">
    <property type="entry name" value="HTH_24"/>
    <property type="match status" value="1"/>
</dbReference>
<dbReference type="InterPro" id="IPR036388">
    <property type="entry name" value="WH-like_DNA-bd_sf"/>
</dbReference>
<dbReference type="Proteomes" id="UP000722989">
    <property type="component" value="Unassembled WGS sequence"/>
</dbReference>
<dbReference type="InterPro" id="IPR043129">
    <property type="entry name" value="ATPase_NBD"/>
</dbReference>
<accession>A0ABX0Y153</accession>